<dbReference type="InterPro" id="IPR042177">
    <property type="entry name" value="Cell/Rod_1"/>
</dbReference>
<keyword evidence="6" id="KW-0472">Membrane</keyword>
<comment type="caution">
    <text evidence="8">The sequence shown here is derived from an EMBL/GenBank/DDBJ whole genome shotgun (WGS) entry which is preliminary data.</text>
</comment>
<comment type="similarity">
    <text evidence="1">Belongs to the MreC family.</text>
</comment>
<sequence>MAPARDRRTGFSRRRQYSAFFGYVLAVAGAVVGAALLVASIFNPPAFSAARMAVASLTAPVASVLDAGVDAVASVPRAIGTWIHVHGENAELRAETKRYRAMLTRARIIAYDNRRLRALLAVRDRTPEPVVAARLVGSTASSGRRFALLDAGRVQGVTPGMPVRGPEGLVGRVLESGPLAARVLLVTDPDSLVPVRRTRDGMPAIAAGRGDGRVDIRSVNAANVRFRAGDMFVTSGTGGLYAPGVPVAQVEANGADSVLAVPFAAPDALDFALVERPFMPLPPPRPPRAAAPPPATPATPAPAR</sequence>
<evidence type="ECO:0000313" key="8">
    <source>
        <dbReference type="EMBL" id="NYD90303.1"/>
    </source>
</evidence>
<keyword evidence="3" id="KW-0133">Cell shape</keyword>
<evidence type="ECO:0000256" key="4">
    <source>
        <dbReference type="ARBA" id="ARBA00032089"/>
    </source>
</evidence>
<gene>
    <name evidence="8" type="ORF">HD841_002083</name>
</gene>
<dbReference type="Proteomes" id="UP000517753">
    <property type="component" value="Unassembled WGS sequence"/>
</dbReference>
<keyword evidence="6" id="KW-1133">Transmembrane helix</keyword>
<evidence type="ECO:0000256" key="2">
    <source>
        <dbReference type="ARBA" id="ARBA00013855"/>
    </source>
</evidence>
<evidence type="ECO:0000259" key="7">
    <source>
        <dbReference type="Pfam" id="PF04085"/>
    </source>
</evidence>
<name>A0A7Y9K0W7_9SPHN</name>
<proteinExistence type="inferred from homology"/>
<evidence type="ECO:0000256" key="1">
    <source>
        <dbReference type="ARBA" id="ARBA00009369"/>
    </source>
</evidence>
<protein>
    <recommendedName>
        <fullName evidence="2">Cell shape-determining protein MreC</fullName>
    </recommendedName>
    <alternativeName>
        <fullName evidence="4">Cell shape protein MreC</fullName>
    </alternativeName>
</protein>
<keyword evidence="6" id="KW-0812">Transmembrane</keyword>
<evidence type="ECO:0000256" key="3">
    <source>
        <dbReference type="ARBA" id="ARBA00022960"/>
    </source>
</evidence>
<dbReference type="Gene3D" id="2.40.10.340">
    <property type="entry name" value="Rod shape-determining protein MreC, domain 1"/>
    <property type="match status" value="1"/>
</dbReference>
<dbReference type="InterPro" id="IPR042175">
    <property type="entry name" value="Cell/Rod_MreC_2"/>
</dbReference>
<feature type="transmembrane region" description="Helical" evidence="6">
    <location>
        <begin position="20"/>
        <end position="42"/>
    </location>
</feature>
<dbReference type="InterPro" id="IPR055342">
    <property type="entry name" value="MreC_beta-barrel_core"/>
</dbReference>
<feature type="region of interest" description="Disordered" evidence="5">
    <location>
        <begin position="280"/>
        <end position="304"/>
    </location>
</feature>
<dbReference type="GO" id="GO:0008360">
    <property type="term" value="P:regulation of cell shape"/>
    <property type="evidence" value="ECO:0007669"/>
    <property type="project" value="UniProtKB-KW"/>
</dbReference>
<keyword evidence="9" id="KW-1185">Reference proteome</keyword>
<dbReference type="RefSeq" id="WP_179508725.1">
    <property type="nucleotide sequence ID" value="NZ_JACCBY010000002.1"/>
</dbReference>
<dbReference type="GO" id="GO:0005886">
    <property type="term" value="C:plasma membrane"/>
    <property type="evidence" value="ECO:0007669"/>
    <property type="project" value="TreeGrafter"/>
</dbReference>
<dbReference type="Pfam" id="PF04085">
    <property type="entry name" value="MreC"/>
    <property type="match status" value="1"/>
</dbReference>
<accession>A0A7Y9K0W7</accession>
<feature type="domain" description="Rod shape-determining protein MreC beta-barrel core" evidence="7">
    <location>
        <begin position="137"/>
        <end position="255"/>
    </location>
</feature>
<dbReference type="Gene3D" id="2.40.10.350">
    <property type="entry name" value="Rod shape-determining protein MreC, domain 2"/>
    <property type="match status" value="1"/>
</dbReference>
<evidence type="ECO:0000256" key="5">
    <source>
        <dbReference type="SAM" id="MobiDB-lite"/>
    </source>
</evidence>
<dbReference type="PANTHER" id="PTHR34138">
    <property type="entry name" value="CELL SHAPE-DETERMINING PROTEIN MREC"/>
    <property type="match status" value="1"/>
</dbReference>
<reference evidence="8 9" key="1">
    <citation type="submission" date="2020-08" db="EMBL/GenBank/DDBJ databases">
        <title>The Agave Microbiome: Exploring the role of microbial communities in plant adaptations to desert environments.</title>
        <authorList>
            <person name="Partida-Martinez L.P."/>
        </authorList>
    </citation>
    <scope>NUCLEOTIDE SEQUENCE [LARGE SCALE GENOMIC DNA]</scope>
    <source>
        <strain evidence="8 9">AS2.3</strain>
    </source>
</reference>
<dbReference type="AlphaFoldDB" id="A0A7Y9K0W7"/>
<dbReference type="EMBL" id="JACCBY010000002">
    <property type="protein sequence ID" value="NYD90303.1"/>
    <property type="molecule type" value="Genomic_DNA"/>
</dbReference>
<dbReference type="InterPro" id="IPR007221">
    <property type="entry name" value="MreC"/>
</dbReference>
<organism evidence="8 9">
    <name type="scientific">Sphingomonas melonis</name>
    <dbReference type="NCBI Taxonomy" id="152682"/>
    <lineage>
        <taxon>Bacteria</taxon>
        <taxon>Pseudomonadati</taxon>
        <taxon>Pseudomonadota</taxon>
        <taxon>Alphaproteobacteria</taxon>
        <taxon>Sphingomonadales</taxon>
        <taxon>Sphingomonadaceae</taxon>
        <taxon>Sphingomonas</taxon>
    </lineage>
</organism>
<evidence type="ECO:0000313" key="9">
    <source>
        <dbReference type="Proteomes" id="UP000517753"/>
    </source>
</evidence>
<dbReference type="PANTHER" id="PTHR34138:SF1">
    <property type="entry name" value="CELL SHAPE-DETERMINING PROTEIN MREC"/>
    <property type="match status" value="1"/>
</dbReference>
<evidence type="ECO:0000256" key="6">
    <source>
        <dbReference type="SAM" id="Phobius"/>
    </source>
</evidence>